<accession>A0A9Q9B223</accession>
<dbReference type="PANTHER" id="PTHR13520">
    <property type="entry name" value="RAD50-INTERACTING PROTEIN 1 RINT-1"/>
    <property type="match status" value="1"/>
</dbReference>
<keyword evidence="3" id="KW-1185">Reference proteome</keyword>
<feature type="compositionally biased region" description="Basic and acidic residues" evidence="1">
    <location>
        <begin position="40"/>
        <end position="57"/>
    </location>
</feature>
<dbReference type="AlphaFoldDB" id="A0A9Q9B223"/>
<feature type="region of interest" description="Disordered" evidence="1">
    <location>
        <begin position="40"/>
        <end position="59"/>
    </location>
</feature>
<dbReference type="EMBL" id="CP099429">
    <property type="protein sequence ID" value="USW59559.1"/>
    <property type="molecule type" value="Genomic_DNA"/>
</dbReference>
<evidence type="ECO:0000313" key="3">
    <source>
        <dbReference type="Proteomes" id="UP001056384"/>
    </source>
</evidence>
<dbReference type="GO" id="GO:0006890">
    <property type="term" value="P:retrograde vesicle-mediated transport, Golgi to endoplasmic reticulum"/>
    <property type="evidence" value="ECO:0007669"/>
    <property type="project" value="InterPro"/>
</dbReference>
<dbReference type="PANTHER" id="PTHR13520:SF0">
    <property type="entry name" value="RAD50-INTERACTING PROTEIN 1"/>
    <property type="match status" value="1"/>
</dbReference>
<dbReference type="Pfam" id="PF04437">
    <property type="entry name" value="RINT1_TIP1"/>
    <property type="match status" value="1"/>
</dbReference>
<reference evidence="2" key="1">
    <citation type="submission" date="2022-06" db="EMBL/GenBank/DDBJ databases">
        <title>Complete genome sequences of two strains of the flax pathogen Septoria linicola.</title>
        <authorList>
            <person name="Lapalu N."/>
            <person name="Simon A."/>
            <person name="Demenou B."/>
            <person name="Paumier D."/>
            <person name="Guillot M.-P."/>
            <person name="Gout L."/>
            <person name="Valade R."/>
        </authorList>
    </citation>
    <scope>NUCLEOTIDE SEQUENCE</scope>
    <source>
        <strain evidence="2">SE15195</strain>
    </source>
</reference>
<organism evidence="2 3">
    <name type="scientific">Septoria linicola</name>
    <dbReference type="NCBI Taxonomy" id="215465"/>
    <lineage>
        <taxon>Eukaryota</taxon>
        <taxon>Fungi</taxon>
        <taxon>Dikarya</taxon>
        <taxon>Ascomycota</taxon>
        <taxon>Pezizomycotina</taxon>
        <taxon>Dothideomycetes</taxon>
        <taxon>Dothideomycetidae</taxon>
        <taxon>Mycosphaerellales</taxon>
        <taxon>Mycosphaerellaceae</taxon>
        <taxon>Septoria</taxon>
    </lineage>
</organism>
<dbReference type="PROSITE" id="PS51386">
    <property type="entry name" value="RINT1_TIP20"/>
    <property type="match status" value="1"/>
</dbReference>
<sequence length="814" mass="91876">MDRVQDYLDDKLQSVADLDSLDALLATVQEQQDLLKQQLEDAKRSHEEATRASESHRTTLQAQGLAFEQEQAGIDLRLRIITQSETSDEAAEKFEASMAKLRKLDVAAGYVELLKDVDVLRAECMAQLGKDDDAALVPYQRLQQLVSSLIPLHEAADGAAPHLLDHIEASVRDVRNTIQKAFAENLEKTLKKINWPKATGRIPLALEAEWATNVGRLLDLQIQELNAREQLSDKQRKDDPPVLLPFEVLVHALEQRFSYHFSGNKPTNRLDKPEYFLNHITDLIANYSDFVQDNLQPILLKHFRRSDLAFTPAYIDAISAFINALLPMLQDKVQNVARQLTSQPNYFSHLVQEVIRFDNVIKDSYSYTPSSPSLHWRGLSHYLLDTCGHFDQWLAFERDFALSRYQAIIDAPDAGELDSDAVGAGATKPSKAAVRLNDLLETITERYRYLSSYGQRIRFLIDVQINIFDTFHRRLQAALDSYISMNSTLGRTMANVTKEQLAEIQGVKGLDRICRVFGSADYLERAMRDWSDDLFFLELWDEMNTRHKGGDTPSNSVSDLAEIQQKTSSALGAETDGGLEGALFDETAASYHRLRARSENVLLDTLKYDTQQALKPYSGIETWKTLSDATRLSTSAELDPLTRVLTDYFAFLRKALGKSPLRKAGRHVCHAIENYIWRYVLLRGSDKEQFSPAGATQLTTDVHAICRTMDQYIGTGQASLGMSRLIEGVTLLGLPVRAEIRREQLAAENEDEGAAWEETNAESEDKRSIGLFEADRLIYQGHDQARYTLEQLGLDTLSTQDAMNIIKRRVELGS</sequence>
<dbReference type="InterPro" id="IPR007528">
    <property type="entry name" value="RINT1_Tip20"/>
</dbReference>
<proteinExistence type="predicted"/>
<evidence type="ECO:0000313" key="2">
    <source>
        <dbReference type="EMBL" id="USW59559.1"/>
    </source>
</evidence>
<evidence type="ECO:0000256" key="1">
    <source>
        <dbReference type="SAM" id="MobiDB-lite"/>
    </source>
</evidence>
<gene>
    <name evidence="2" type="ORF">Slin15195_G128780</name>
</gene>
<protein>
    <recommendedName>
        <fullName evidence="4">RAD50-interacting protein 1</fullName>
    </recommendedName>
</protein>
<dbReference type="Gene3D" id="1.20.58.1420">
    <property type="entry name" value="Dsl1p vesicle tethering complex, Tip20p subunit, domain B"/>
    <property type="match status" value="1"/>
</dbReference>
<dbReference type="InterPro" id="IPR042042">
    <property type="entry name" value="Tip20p_domB"/>
</dbReference>
<dbReference type="GO" id="GO:0070939">
    <property type="term" value="C:Dsl1/NZR complex"/>
    <property type="evidence" value="ECO:0007669"/>
    <property type="project" value="InterPro"/>
</dbReference>
<dbReference type="Proteomes" id="UP001056384">
    <property type="component" value="Chromosome 12"/>
</dbReference>
<dbReference type="GO" id="GO:0006888">
    <property type="term" value="P:endoplasmic reticulum to Golgi vesicle-mediated transport"/>
    <property type="evidence" value="ECO:0007669"/>
    <property type="project" value="InterPro"/>
</dbReference>
<dbReference type="InterPro" id="IPR042044">
    <property type="entry name" value="EXOC6PINT-1/Sec15/Tip20_C_dom2"/>
</dbReference>
<evidence type="ECO:0008006" key="4">
    <source>
        <dbReference type="Google" id="ProtNLM"/>
    </source>
</evidence>
<name>A0A9Q9B223_9PEZI</name>
<dbReference type="GO" id="GO:0060628">
    <property type="term" value="P:regulation of ER to Golgi vesicle-mediated transport"/>
    <property type="evidence" value="ECO:0007669"/>
    <property type="project" value="TreeGrafter"/>
</dbReference>
<dbReference type="Gene3D" id="1.20.58.670">
    <property type="entry name" value="Dsl1p vesicle tethering complex, Tip20p subunit, domain D"/>
    <property type="match status" value="1"/>
</dbReference>